<dbReference type="EMBL" id="CP115541">
    <property type="protein sequence ID" value="WNH53566.1"/>
    <property type="molecule type" value="Genomic_DNA"/>
</dbReference>
<dbReference type="RefSeq" id="WP_311192710.1">
    <property type="nucleotide sequence ID" value="NZ_CP115541.1"/>
</dbReference>
<organism evidence="1 2">
    <name type="scientific">Stenotrophomonas oahuensis</name>
    <dbReference type="NCBI Taxonomy" id="3003271"/>
    <lineage>
        <taxon>Bacteria</taxon>
        <taxon>Pseudomonadati</taxon>
        <taxon>Pseudomonadota</taxon>
        <taxon>Gammaproteobacteria</taxon>
        <taxon>Lysobacterales</taxon>
        <taxon>Lysobacteraceae</taxon>
        <taxon>Stenotrophomonas</taxon>
    </lineage>
</organism>
<name>A0ABY9YSL9_9GAMM</name>
<gene>
    <name evidence="1" type="ORF">PDM29_04580</name>
</gene>
<keyword evidence="2" id="KW-1185">Reference proteome</keyword>
<dbReference type="Proteomes" id="UP001302072">
    <property type="component" value="Chromosome"/>
</dbReference>
<evidence type="ECO:0000313" key="2">
    <source>
        <dbReference type="Proteomes" id="UP001302072"/>
    </source>
</evidence>
<evidence type="ECO:0000313" key="1">
    <source>
        <dbReference type="EMBL" id="WNH53566.1"/>
    </source>
</evidence>
<proteinExistence type="predicted"/>
<sequence length="66" mass="7256">MKTTKTRELAYTIRGKEQRAQLGGQNASSSKAARRCIAESLAMPEAADIEFEPPRISITLASVEFE</sequence>
<reference evidence="1 2" key="1">
    <citation type="submission" date="2022-12" db="EMBL/GenBank/DDBJ databases">
        <title>Two new species, Stenotrophomonas aracearum and Stenotrophomonas oahuensis, isolated from Anthurium (Araceae family) in Hawaii.</title>
        <authorList>
            <person name="Chunag S.C."/>
            <person name="Dobhal S."/>
            <person name="Alvarez A."/>
            <person name="Arif M."/>
        </authorList>
    </citation>
    <scope>NUCLEOTIDE SEQUENCE [LARGE SCALE GENOMIC DNA]</scope>
    <source>
        <strain evidence="1 2">A5586</strain>
    </source>
</reference>
<protein>
    <submittedName>
        <fullName evidence="1">Type II toxin-antitoxin system Phd/YefM family antitoxin</fullName>
    </submittedName>
</protein>
<accession>A0ABY9YSL9</accession>